<name>A0A1H2M042_9ACTN</name>
<proteinExistence type="predicted"/>
<dbReference type="RefSeq" id="WP_091073637.1">
    <property type="nucleotide sequence ID" value="NZ_LT629799.1"/>
</dbReference>
<evidence type="ECO:0000259" key="2">
    <source>
        <dbReference type="Pfam" id="PF07859"/>
    </source>
</evidence>
<evidence type="ECO:0000313" key="3">
    <source>
        <dbReference type="EMBL" id="SDU86607.1"/>
    </source>
</evidence>
<dbReference type="STRING" id="546874.SAMN04488544_1175"/>
<keyword evidence="1" id="KW-0378">Hydrolase</keyword>
<feature type="domain" description="Alpha/beta hydrolase fold-3" evidence="2">
    <location>
        <begin position="74"/>
        <end position="281"/>
    </location>
</feature>
<dbReference type="Pfam" id="PF07859">
    <property type="entry name" value="Abhydrolase_3"/>
    <property type="match status" value="1"/>
</dbReference>
<dbReference type="OrthoDB" id="3181909at2"/>
<organism evidence="3 4">
    <name type="scientific">Microlunatus sagamiharensis</name>
    <dbReference type="NCBI Taxonomy" id="546874"/>
    <lineage>
        <taxon>Bacteria</taxon>
        <taxon>Bacillati</taxon>
        <taxon>Actinomycetota</taxon>
        <taxon>Actinomycetes</taxon>
        <taxon>Propionibacteriales</taxon>
        <taxon>Propionibacteriaceae</taxon>
        <taxon>Microlunatus</taxon>
    </lineage>
</organism>
<dbReference type="InterPro" id="IPR029058">
    <property type="entry name" value="AB_hydrolase_fold"/>
</dbReference>
<protein>
    <submittedName>
        <fullName evidence="3">Acetyl esterase/lipase</fullName>
    </submittedName>
</protein>
<dbReference type="AlphaFoldDB" id="A0A1H2M042"/>
<evidence type="ECO:0000313" key="4">
    <source>
        <dbReference type="Proteomes" id="UP000198825"/>
    </source>
</evidence>
<dbReference type="SUPFAM" id="SSF53474">
    <property type="entry name" value="alpha/beta-Hydrolases"/>
    <property type="match status" value="1"/>
</dbReference>
<dbReference type="GO" id="GO:0016787">
    <property type="term" value="F:hydrolase activity"/>
    <property type="evidence" value="ECO:0007669"/>
    <property type="project" value="UniProtKB-KW"/>
</dbReference>
<gene>
    <name evidence="3" type="ORF">SAMN04488544_1175</name>
</gene>
<dbReference type="InterPro" id="IPR013094">
    <property type="entry name" value="AB_hydrolase_3"/>
</dbReference>
<dbReference type="InterPro" id="IPR050300">
    <property type="entry name" value="GDXG_lipolytic_enzyme"/>
</dbReference>
<accession>A0A1H2M042</accession>
<keyword evidence="4" id="KW-1185">Reference proteome</keyword>
<reference evidence="4" key="1">
    <citation type="submission" date="2016-10" db="EMBL/GenBank/DDBJ databases">
        <authorList>
            <person name="Varghese N."/>
            <person name="Submissions S."/>
        </authorList>
    </citation>
    <scope>NUCLEOTIDE SEQUENCE [LARGE SCALE GENOMIC DNA]</scope>
    <source>
        <strain evidence="4">DSM 21743</strain>
    </source>
</reference>
<dbReference type="PANTHER" id="PTHR48081:SF8">
    <property type="entry name" value="ALPHA_BETA HYDROLASE FOLD-3 DOMAIN-CONTAINING PROTEIN-RELATED"/>
    <property type="match status" value="1"/>
</dbReference>
<dbReference type="PANTHER" id="PTHR48081">
    <property type="entry name" value="AB HYDROLASE SUPERFAMILY PROTEIN C4A8.06C"/>
    <property type="match status" value="1"/>
</dbReference>
<dbReference type="Proteomes" id="UP000198825">
    <property type="component" value="Chromosome I"/>
</dbReference>
<sequence>MARFHPDLAVGRFIPPLSFTPRSTALLNRVAPRTPPIPEDLVVEDAQVPGPPGAPPVPVRLYRPRDLVGDAPALVWVHGGGMISGNALIDERTSFAFARDLGITVASVDYRLAPGTHAPAQVEDCYAALRWLVEHAADRGVDPERVAVGGASAGGGLAAGLALLAHDRGEVRPAFQLLVYPMIDDRTAARRDRHREGVRVWTPRSNRYGWSAYLGREPGGPGVSSYAAPARRDDLSGLPDAWIGVGTLDLFHDEDVRYARRLREAGVACELEVVPGAFHGFDAIFPGKPVSRDFWRAQAVALQRALRPEGPGLTWA</sequence>
<evidence type="ECO:0000256" key="1">
    <source>
        <dbReference type="ARBA" id="ARBA00022801"/>
    </source>
</evidence>
<dbReference type="EMBL" id="LT629799">
    <property type="protein sequence ID" value="SDU86607.1"/>
    <property type="molecule type" value="Genomic_DNA"/>
</dbReference>
<dbReference type="Gene3D" id="3.40.50.1820">
    <property type="entry name" value="alpha/beta hydrolase"/>
    <property type="match status" value="1"/>
</dbReference>